<dbReference type="InterPro" id="IPR006171">
    <property type="entry name" value="TOPRIM_dom"/>
</dbReference>
<dbReference type="SMART" id="SM00493">
    <property type="entry name" value="TOPRIM"/>
    <property type="match status" value="1"/>
</dbReference>
<evidence type="ECO:0000256" key="11">
    <source>
        <dbReference type="ARBA" id="ARBA00023163"/>
    </source>
</evidence>
<accession>A0ABU8YE47</accession>
<keyword evidence="1 12" id="KW-0240">DNA-directed RNA polymerase</keyword>
<evidence type="ECO:0000256" key="2">
    <source>
        <dbReference type="ARBA" id="ARBA00022515"/>
    </source>
</evidence>
<dbReference type="PIRSF" id="PIRSF002811">
    <property type="entry name" value="DnaG"/>
    <property type="match status" value="1"/>
</dbReference>
<keyword evidence="11 12" id="KW-0804">Transcription</keyword>
<organism evidence="16 17">
    <name type="scientific">Curtobacterium citreum</name>
    <dbReference type="NCBI Taxonomy" id="2036"/>
    <lineage>
        <taxon>Bacteria</taxon>
        <taxon>Bacillati</taxon>
        <taxon>Actinomycetota</taxon>
        <taxon>Actinomycetes</taxon>
        <taxon>Micrococcales</taxon>
        <taxon>Microbacteriaceae</taxon>
        <taxon>Curtobacterium</taxon>
    </lineage>
</organism>
<dbReference type="Gene3D" id="3.90.580.10">
    <property type="entry name" value="Zinc finger, CHC2-type domain"/>
    <property type="match status" value="1"/>
</dbReference>
<dbReference type="InterPro" id="IPR019475">
    <property type="entry name" value="DNA_primase_DnaB-bd"/>
</dbReference>
<dbReference type="EMBL" id="JBBLYY010000075">
    <property type="protein sequence ID" value="MEK0172820.1"/>
    <property type="molecule type" value="Genomic_DNA"/>
</dbReference>
<dbReference type="InterPro" id="IPR006295">
    <property type="entry name" value="DNA_primase_DnaG"/>
</dbReference>
<dbReference type="Gene3D" id="3.40.1360.10">
    <property type="match status" value="1"/>
</dbReference>
<keyword evidence="9" id="KW-0460">Magnesium</keyword>
<gene>
    <name evidence="12 16" type="primary">dnaG</name>
    <name evidence="16" type="ORF">WMN62_15210</name>
</gene>
<evidence type="ECO:0000256" key="8">
    <source>
        <dbReference type="ARBA" id="ARBA00022833"/>
    </source>
</evidence>
<dbReference type="PANTHER" id="PTHR30313">
    <property type="entry name" value="DNA PRIMASE"/>
    <property type="match status" value="1"/>
</dbReference>
<name>A0ABU8YE47_9MICO</name>
<dbReference type="InterPro" id="IPR034151">
    <property type="entry name" value="TOPRIM_DnaG_bac"/>
</dbReference>
<comment type="domain">
    <text evidence="12">Contains an N-terminal zinc-binding domain, a central core domain that contains the primase activity, and a C-terminal DnaB-binding domain.</text>
</comment>
<dbReference type="CDD" id="cd03364">
    <property type="entry name" value="TOPRIM_DnaG_primases"/>
    <property type="match status" value="1"/>
</dbReference>
<sequence length="637" mass="69326">MAGRIARNDIDEVRSRVNIADVVGDYVTLKNAGVGSMKGLCPFHDERSPSFHVRPQVGRYHCFGCGEDGDVFSFIMAQDHTTFAEAVERMAAKIGFTLHYEEGDGPRTDYNTRARLIAANEAALEYYTAQLTTAAADPARRFLGERGFDPSAAQHFGVGFAPKSYDMLKDHLRGRGFTLEELTSAGLVSQGDRSPYDRFRGRLMWPIRDVTGATIGFGARRLLDDDKGPKYLNTPETPIYHKSQVLYGLDLARRDISKQKQVVIVEGYTDVMACHVAGITTAVATCGTSFGVDHIKVLRPMLGDLAGADPNANGEVVFTFDPDEAGQRAASRAFAEEQRFAAQTFVAVAPGGLDPCDLRLARGDDAIRRLITNKRPMFEFMIRRTLEGHDLETVEGRVGALRAAAPVLAGIRDRSLTQGYVRELAGWLGMDMPEVRRAVETARRRAGSTDDRSGGPGRDGRAGHATDGAGVVEEPVAGIRSLPNDPISRMERDAVMAMVQQPTSVGAPLLGLAASATFSAPMLAVVRDAVVANVDVIGAPDWLDRLLADVPTPLRTLTHELALAPIPARNAEDLAAYCRSIVVALVERDLLARKASLLGQLQRADPHEQAERRAEIQRQLVDIDAQRMRLRADAEAS</sequence>
<dbReference type="InterPro" id="IPR037068">
    <property type="entry name" value="DNA_primase_core_N_sf"/>
</dbReference>
<feature type="zinc finger region" description="CHC2-type" evidence="12">
    <location>
        <begin position="41"/>
        <end position="65"/>
    </location>
</feature>
<comment type="function">
    <text evidence="12 13">RNA polymerase that catalyzes the synthesis of short RNA molecules used as primers for DNA polymerase during DNA replication.</text>
</comment>
<dbReference type="PROSITE" id="PS50880">
    <property type="entry name" value="TOPRIM"/>
    <property type="match status" value="1"/>
</dbReference>
<keyword evidence="17" id="KW-1185">Reference proteome</keyword>
<evidence type="ECO:0000256" key="6">
    <source>
        <dbReference type="ARBA" id="ARBA00022723"/>
    </source>
</evidence>
<dbReference type="EC" id="2.7.7.101" evidence="12"/>
<evidence type="ECO:0000256" key="14">
    <source>
        <dbReference type="SAM" id="MobiDB-lite"/>
    </source>
</evidence>
<keyword evidence="8 12" id="KW-0862">Zinc</keyword>
<dbReference type="HAMAP" id="MF_00974">
    <property type="entry name" value="DNA_primase_DnaG"/>
    <property type="match status" value="1"/>
</dbReference>
<dbReference type="PANTHER" id="PTHR30313:SF2">
    <property type="entry name" value="DNA PRIMASE"/>
    <property type="match status" value="1"/>
</dbReference>
<comment type="cofactor">
    <cofactor evidence="12 13">
        <name>Zn(2+)</name>
        <dbReference type="ChEBI" id="CHEBI:29105"/>
    </cofactor>
    <text evidence="12 13">Binds 1 zinc ion per monomer.</text>
</comment>
<protein>
    <recommendedName>
        <fullName evidence="12 13">DNA primase</fullName>
        <ecNumber evidence="12">2.7.7.101</ecNumber>
    </recommendedName>
</protein>
<feature type="domain" description="Toprim" evidence="15">
    <location>
        <begin position="260"/>
        <end position="350"/>
    </location>
</feature>
<evidence type="ECO:0000256" key="3">
    <source>
        <dbReference type="ARBA" id="ARBA00022679"/>
    </source>
</evidence>
<evidence type="ECO:0000313" key="17">
    <source>
        <dbReference type="Proteomes" id="UP001370299"/>
    </source>
</evidence>
<feature type="region of interest" description="Disordered" evidence="14">
    <location>
        <begin position="440"/>
        <end position="469"/>
    </location>
</feature>
<keyword evidence="6 12" id="KW-0479">Metal-binding</keyword>
<dbReference type="SUPFAM" id="SSF56731">
    <property type="entry name" value="DNA primase core"/>
    <property type="match status" value="1"/>
</dbReference>
<evidence type="ECO:0000256" key="13">
    <source>
        <dbReference type="PIRNR" id="PIRNR002811"/>
    </source>
</evidence>
<dbReference type="Pfam" id="PF13662">
    <property type="entry name" value="Toprim_4"/>
    <property type="match status" value="1"/>
</dbReference>
<evidence type="ECO:0000259" key="15">
    <source>
        <dbReference type="PROSITE" id="PS50880"/>
    </source>
</evidence>
<dbReference type="Pfam" id="PF10410">
    <property type="entry name" value="DnaB_bind"/>
    <property type="match status" value="1"/>
</dbReference>
<dbReference type="SUPFAM" id="SSF57783">
    <property type="entry name" value="Zinc beta-ribbon"/>
    <property type="match status" value="1"/>
</dbReference>
<keyword evidence="5 12" id="KW-0235">DNA replication</keyword>
<dbReference type="InterPro" id="IPR002694">
    <property type="entry name" value="Znf_CHC2"/>
</dbReference>
<reference evidence="16 17" key="1">
    <citation type="submission" date="2024-03" db="EMBL/GenBank/DDBJ databases">
        <title>Whole genomes of four grape xylem sap localized bacterial endophytes.</title>
        <authorList>
            <person name="Kumar G."/>
            <person name="Savka M.A."/>
        </authorList>
    </citation>
    <scope>NUCLEOTIDE SEQUENCE [LARGE SCALE GENOMIC DNA]</scope>
    <source>
        <strain evidence="16 17">RIT_GXS8</strain>
    </source>
</reference>
<comment type="catalytic activity">
    <reaction evidence="12">
        <text>ssDNA + n NTP = ssDNA/pppN(pN)n-1 hybrid + (n-1) diphosphate.</text>
        <dbReference type="EC" id="2.7.7.101"/>
    </reaction>
</comment>
<evidence type="ECO:0000256" key="10">
    <source>
        <dbReference type="ARBA" id="ARBA00023125"/>
    </source>
</evidence>
<keyword evidence="10 12" id="KW-0238">DNA-binding</keyword>
<comment type="similarity">
    <text evidence="12 13">Belongs to the DnaG primase family.</text>
</comment>
<feature type="compositionally biased region" description="Basic and acidic residues" evidence="14">
    <location>
        <begin position="440"/>
        <end position="464"/>
    </location>
</feature>
<keyword evidence="7 12" id="KW-0863">Zinc-finger</keyword>
<evidence type="ECO:0000256" key="12">
    <source>
        <dbReference type="HAMAP-Rule" id="MF_00974"/>
    </source>
</evidence>
<dbReference type="Proteomes" id="UP001370299">
    <property type="component" value="Unassembled WGS sequence"/>
</dbReference>
<keyword evidence="3 12" id="KW-0808">Transferase</keyword>
<dbReference type="InterPro" id="IPR013264">
    <property type="entry name" value="DNAG_N"/>
</dbReference>
<dbReference type="InterPro" id="IPR050219">
    <property type="entry name" value="DnaG_primase"/>
</dbReference>
<dbReference type="InterPro" id="IPR030846">
    <property type="entry name" value="DnaG_bac"/>
</dbReference>
<evidence type="ECO:0000256" key="1">
    <source>
        <dbReference type="ARBA" id="ARBA00022478"/>
    </source>
</evidence>
<keyword evidence="4 12" id="KW-0548">Nucleotidyltransferase</keyword>
<evidence type="ECO:0000256" key="5">
    <source>
        <dbReference type="ARBA" id="ARBA00022705"/>
    </source>
</evidence>
<dbReference type="NCBIfam" id="TIGR01391">
    <property type="entry name" value="dnaG"/>
    <property type="match status" value="1"/>
</dbReference>
<dbReference type="Pfam" id="PF08275">
    <property type="entry name" value="DNAG_N"/>
    <property type="match status" value="1"/>
</dbReference>
<dbReference type="RefSeq" id="WP_340195736.1">
    <property type="nucleotide sequence ID" value="NZ_JBBKAP010000008.1"/>
</dbReference>
<dbReference type="SMART" id="SM00400">
    <property type="entry name" value="ZnF_CHCC"/>
    <property type="match status" value="1"/>
</dbReference>
<evidence type="ECO:0000256" key="9">
    <source>
        <dbReference type="ARBA" id="ARBA00022842"/>
    </source>
</evidence>
<evidence type="ECO:0000256" key="7">
    <source>
        <dbReference type="ARBA" id="ARBA00022771"/>
    </source>
</evidence>
<comment type="subunit">
    <text evidence="12">Monomer. Interacts with DnaB.</text>
</comment>
<keyword evidence="2 12" id="KW-0639">Primosome</keyword>
<dbReference type="InterPro" id="IPR036977">
    <property type="entry name" value="DNA_primase_Znf_CHC2"/>
</dbReference>
<comment type="caution">
    <text evidence="16">The sequence shown here is derived from an EMBL/GenBank/DDBJ whole genome shotgun (WGS) entry which is preliminary data.</text>
</comment>
<evidence type="ECO:0000256" key="4">
    <source>
        <dbReference type="ARBA" id="ARBA00022695"/>
    </source>
</evidence>
<evidence type="ECO:0000313" key="16">
    <source>
        <dbReference type="EMBL" id="MEK0172820.1"/>
    </source>
</evidence>
<proteinExistence type="inferred from homology"/>
<dbReference type="Pfam" id="PF01807">
    <property type="entry name" value="Zn_ribbon_DnaG"/>
    <property type="match status" value="1"/>
</dbReference>
<dbReference type="Gene3D" id="3.90.980.10">
    <property type="entry name" value="DNA primase, catalytic core, N-terminal domain"/>
    <property type="match status" value="1"/>
</dbReference>